<reference evidence="2 3" key="1">
    <citation type="submission" date="2019-06" db="EMBL/GenBank/DDBJ databases">
        <title>Genome sequence of Litorilinea aerophila BAA-2444.</title>
        <authorList>
            <person name="Maclea K.S."/>
            <person name="Maurais E.G."/>
            <person name="Iannazzi L.C."/>
        </authorList>
    </citation>
    <scope>NUCLEOTIDE SEQUENCE [LARGE SCALE GENOMIC DNA]</scope>
    <source>
        <strain evidence="2 3">ATCC BAA-2444</strain>
    </source>
</reference>
<evidence type="ECO:0000259" key="1">
    <source>
        <dbReference type="PROSITE" id="PS51819"/>
    </source>
</evidence>
<dbReference type="Proteomes" id="UP000317371">
    <property type="component" value="Unassembled WGS sequence"/>
</dbReference>
<evidence type="ECO:0000313" key="2">
    <source>
        <dbReference type="EMBL" id="TQE93942.1"/>
    </source>
</evidence>
<keyword evidence="3" id="KW-1185">Reference proteome</keyword>
<sequence length="292" mass="31438">MITRFDHAVIAVADLEAAAAQYRRLGLSVYPGGRHTGLGSHNAIVRFGLDYLELIGVYSRDEVLAAGPRRATLVEFLDAHGGGMLGYCLATDDIDGLAAHFRATGLAADGPLTMERARPDGRVLKWRLLLPGGTGWRRPWPFFIQWELPDDERLQWEQPGQHPLGVTRVAGVTVLVRDLDAARQLYGRQLGLGLAGTRDVPALAADGLRFALGDFTIDLLAPRGAGEAATRLEALGEGLFSVTLAAANLEHARELLAAQGFSLEPAPEAESCWLIVPEPSLGARLLLRVDPS</sequence>
<feature type="domain" description="VOC" evidence="1">
    <location>
        <begin position="4"/>
        <end position="141"/>
    </location>
</feature>
<comment type="caution">
    <text evidence="2">The sequence shown here is derived from an EMBL/GenBank/DDBJ whole genome shotgun (WGS) entry which is preliminary data.</text>
</comment>
<dbReference type="InParanoid" id="A0A540VB22"/>
<accession>A0A540VB22</accession>
<proteinExistence type="predicted"/>
<dbReference type="AlphaFoldDB" id="A0A540VB22"/>
<dbReference type="OrthoDB" id="9111355at2"/>
<dbReference type="InterPro" id="IPR037523">
    <property type="entry name" value="VOC_core"/>
</dbReference>
<evidence type="ECO:0000313" key="3">
    <source>
        <dbReference type="Proteomes" id="UP000317371"/>
    </source>
</evidence>
<dbReference type="Pfam" id="PF13468">
    <property type="entry name" value="Glyoxalase_3"/>
    <property type="match status" value="1"/>
</dbReference>
<dbReference type="PROSITE" id="PS51819">
    <property type="entry name" value="VOC"/>
    <property type="match status" value="2"/>
</dbReference>
<organism evidence="2 3">
    <name type="scientific">Litorilinea aerophila</name>
    <dbReference type="NCBI Taxonomy" id="1204385"/>
    <lineage>
        <taxon>Bacteria</taxon>
        <taxon>Bacillati</taxon>
        <taxon>Chloroflexota</taxon>
        <taxon>Caldilineae</taxon>
        <taxon>Caldilineales</taxon>
        <taxon>Caldilineaceae</taxon>
        <taxon>Litorilinea</taxon>
    </lineage>
</organism>
<dbReference type="RefSeq" id="WP_141611741.1">
    <property type="nucleotide sequence ID" value="NZ_VIGC02000030.1"/>
</dbReference>
<protein>
    <recommendedName>
        <fullName evidence="1">VOC domain-containing protein</fullName>
    </recommendedName>
</protein>
<dbReference type="PANTHER" id="PTHR40265">
    <property type="entry name" value="BLL2707 PROTEIN"/>
    <property type="match status" value="1"/>
</dbReference>
<dbReference type="SUPFAM" id="SSF54593">
    <property type="entry name" value="Glyoxalase/Bleomycin resistance protein/Dihydroxybiphenyl dioxygenase"/>
    <property type="match status" value="2"/>
</dbReference>
<dbReference type="InterPro" id="IPR025870">
    <property type="entry name" value="Glyoxalase-like_dom"/>
</dbReference>
<name>A0A540VB22_9CHLR</name>
<gene>
    <name evidence="2" type="ORF">FKZ61_18990</name>
</gene>
<dbReference type="InterPro" id="IPR029068">
    <property type="entry name" value="Glyas_Bleomycin-R_OHBP_Dase"/>
</dbReference>
<dbReference type="PANTHER" id="PTHR40265:SF1">
    <property type="entry name" value="GLYOXALASE-LIKE DOMAIN-CONTAINING PROTEIN"/>
    <property type="match status" value="1"/>
</dbReference>
<feature type="domain" description="VOC" evidence="1">
    <location>
        <begin position="168"/>
        <end position="292"/>
    </location>
</feature>
<dbReference type="Gene3D" id="3.10.180.10">
    <property type="entry name" value="2,3-Dihydroxybiphenyl 1,2-Dioxygenase, domain 1"/>
    <property type="match status" value="2"/>
</dbReference>
<dbReference type="EMBL" id="VIGC01000030">
    <property type="protein sequence ID" value="TQE93942.1"/>
    <property type="molecule type" value="Genomic_DNA"/>
</dbReference>